<name>A0A4Y2VRE5_ARAVE</name>
<evidence type="ECO:0000313" key="3">
    <source>
        <dbReference type="Proteomes" id="UP000499080"/>
    </source>
</evidence>
<dbReference type="GO" id="GO:0071897">
    <property type="term" value="P:DNA biosynthetic process"/>
    <property type="evidence" value="ECO:0007669"/>
    <property type="project" value="UniProtKB-ARBA"/>
</dbReference>
<dbReference type="Proteomes" id="UP000499080">
    <property type="component" value="Unassembled WGS sequence"/>
</dbReference>
<organism evidence="2 3">
    <name type="scientific">Araneus ventricosus</name>
    <name type="common">Orbweaver spider</name>
    <name type="synonym">Epeira ventricosa</name>
    <dbReference type="NCBI Taxonomy" id="182803"/>
    <lineage>
        <taxon>Eukaryota</taxon>
        <taxon>Metazoa</taxon>
        <taxon>Ecdysozoa</taxon>
        <taxon>Arthropoda</taxon>
        <taxon>Chelicerata</taxon>
        <taxon>Arachnida</taxon>
        <taxon>Araneae</taxon>
        <taxon>Araneomorphae</taxon>
        <taxon>Entelegynae</taxon>
        <taxon>Araneoidea</taxon>
        <taxon>Araneidae</taxon>
        <taxon>Araneus</taxon>
    </lineage>
</organism>
<proteinExistence type="predicted"/>
<dbReference type="AlphaFoldDB" id="A0A4Y2VRE5"/>
<keyword evidence="3" id="KW-1185">Reference proteome</keyword>
<dbReference type="PROSITE" id="PS50878">
    <property type="entry name" value="RT_POL"/>
    <property type="match status" value="1"/>
</dbReference>
<dbReference type="Pfam" id="PF00078">
    <property type="entry name" value="RVT_1"/>
    <property type="match status" value="1"/>
</dbReference>
<comment type="caution">
    <text evidence="2">The sequence shown here is derived from an EMBL/GenBank/DDBJ whole genome shotgun (WGS) entry which is preliminary data.</text>
</comment>
<sequence length="143" mass="16143">MENKISCMVSFDIQNAFNSIKWAVIKKQLVAYNVPSKLVILLDSFLKDRSVMLSDGSTWKYNIGVPQGTCAGPVLRLLIINELLNQDNNNDNGYLQAYADDIALLMKSPALYHFKEMSREIILKLESSAQNSNLCPLRRNTLC</sequence>
<gene>
    <name evidence="2" type="ORF">AVEN_262509_1</name>
</gene>
<reference evidence="2 3" key="1">
    <citation type="journal article" date="2019" name="Sci. Rep.">
        <title>Orb-weaving spider Araneus ventricosus genome elucidates the spidroin gene catalogue.</title>
        <authorList>
            <person name="Kono N."/>
            <person name="Nakamura H."/>
            <person name="Ohtoshi R."/>
            <person name="Moran D.A.P."/>
            <person name="Shinohara A."/>
            <person name="Yoshida Y."/>
            <person name="Fujiwara M."/>
            <person name="Mori M."/>
            <person name="Tomita M."/>
            <person name="Arakawa K."/>
        </authorList>
    </citation>
    <scope>NUCLEOTIDE SEQUENCE [LARGE SCALE GENOMIC DNA]</scope>
</reference>
<dbReference type="InterPro" id="IPR043502">
    <property type="entry name" value="DNA/RNA_pol_sf"/>
</dbReference>
<dbReference type="EMBL" id="BGPR01049375">
    <property type="protein sequence ID" value="GBO26350.1"/>
    <property type="molecule type" value="Genomic_DNA"/>
</dbReference>
<dbReference type="InterPro" id="IPR000477">
    <property type="entry name" value="RT_dom"/>
</dbReference>
<accession>A0A4Y2VRE5</accession>
<evidence type="ECO:0000313" key="2">
    <source>
        <dbReference type="EMBL" id="GBO26350.1"/>
    </source>
</evidence>
<protein>
    <recommendedName>
        <fullName evidence="1">Reverse transcriptase domain-containing protein</fullName>
    </recommendedName>
</protein>
<evidence type="ECO:0000259" key="1">
    <source>
        <dbReference type="PROSITE" id="PS50878"/>
    </source>
</evidence>
<dbReference type="OrthoDB" id="411871at2759"/>
<feature type="domain" description="Reverse transcriptase" evidence="1">
    <location>
        <begin position="1"/>
        <end position="143"/>
    </location>
</feature>
<dbReference type="SUPFAM" id="SSF56672">
    <property type="entry name" value="DNA/RNA polymerases"/>
    <property type="match status" value="1"/>
</dbReference>